<comment type="subcellular location">
    <subcellularLocation>
        <location evidence="1">Cell envelope</location>
    </subcellularLocation>
</comment>
<evidence type="ECO:0000256" key="1">
    <source>
        <dbReference type="ARBA" id="ARBA00004196"/>
    </source>
</evidence>
<dbReference type="PANTHER" id="PTHR30036">
    <property type="entry name" value="D-XYLOSE-BINDING PERIPLASMIC PROTEIN"/>
    <property type="match status" value="1"/>
</dbReference>
<reference evidence="8" key="3">
    <citation type="submission" date="2008-02" db="PDB data bank">
        <title>Open to closed transition of a thermophilic glucose binding protein.</title>
        <authorList>
            <person name="Cuneo M.J."/>
            <person name="Hellinga H.W."/>
        </authorList>
    </citation>
    <scope>X-RAY CRYSTALLOGRAPHY (2.30 ANGSTROMS) OF 32-335</scope>
</reference>
<dbReference type="EnsemblBacteria" id="AAD35208">
    <property type="protein sequence ID" value="AAD35208"/>
    <property type="gene ID" value="TM_0114"/>
</dbReference>
<dbReference type="SUPFAM" id="SSF53822">
    <property type="entry name" value="Periplasmic binding protein-like I"/>
    <property type="match status" value="1"/>
</dbReference>
<dbReference type="SMR" id="Q9WXW9"/>
<dbReference type="InterPro" id="IPR028082">
    <property type="entry name" value="Peripla_BP_I"/>
</dbReference>
<dbReference type="InParanoid" id="Q9WXW9"/>
<dbReference type="CDD" id="cd06314">
    <property type="entry name" value="PBP1_tmGBP"/>
    <property type="match status" value="1"/>
</dbReference>
<evidence type="ECO:0000313" key="4">
    <source>
        <dbReference type="EMBL" id="AAD35208.1"/>
    </source>
</evidence>
<name>Q9WXW9_THEMA</name>
<keyword evidence="6 7" id="KW-0002">3D-structure</keyword>
<sequence>MWNKTSLQGGVIMRKLLVFLSVLLVAGLSLALTIGVIGKSVHPYWSQVEQGVKAAGKALGVDTKFFVPQKEDINAQLQMLESFIAEGVNGIAIAPSDPTAVIPTIKKALEMGIPVVTLDTDSPDSGRYVYIGTDNYQAGYTAGLIMKELLGGKGKVVIGTGSLTAMNSLQRIQGFKDAIKDSEIEIVDILNDEEDGARAVSLAEAALNAHPDLDAFFGVYAYNGPAQALVVKNAGKVGKVKIVCFDTTPDILQYVKEGVIQATMGQRPYMMGYLSVTVLYLMNKIGVQNTLMMLPKVKVDGKVDYVIDTGVDVVTPENLDEYLKKMEELGIPIKF</sequence>
<dbReference type="InterPro" id="IPR025997">
    <property type="entry name" value="SBP_2_dom"/>
</dbReference>
<proteinExistence type="evidence at protein level"/>
<protein>
    <submittedName>
        <fullName evidence="4">Sugar ABC transporter, periplasmic sugar-binding protein</fullName>
    </submittedName>
</protein>
<dbReference type="Gene3D" id="3.40.50.2300">
    <property type="match status" value="2"/>
</dbReference>
<dbReference type="PDBsum" id="2H3H"/>
<gene>
    <name evidence="4" type="ordered locus">TM_0114</name>
</gene>
<dbReference type="Pfam" id="PF13407">
    <property type="entry name" value="Peripla_BP_4"/>
    <property type="match status" value="1"/>
</dbReference>
<evidence type="ECO:0007829" key="7">
    <source>
        <dbReference type="PDB" id="2QVC"/>
    </source>
</evidence>
<dbReference type="KEGG" id="tma:TM0114"/>
<evidence type="ECO:0000313" key="5">
    <source>
        <dbReference type="Proteomes" id="UP000008183"/>
    </source>
</evidence>
<dbReference type="PANTHER" id="PTHR30036:SF7">
    <property type="entry name" value="ABC TRANSPORTER PERIPLASMIC-BINDING PROTEIN YPHF"/>
    <property type="match status" value="1"/>
</dbReference>
<dbReference type="InterPro" id="IPR050555">
    <property type="entry name" value="Bact_Solute-Bind_Prot2"/>
</dbReference>
<dbReference type="PATRIC" id="fig|243274.5.peg.112"/>
<dbReference type="Proteomes" id="UP000008183">
    <property type="component" value="Chromosome"/>
</dbReference>
<dbReference type="EMBL" id="AE000512">
    <property type="protein sequence ID" value="AAD35208.1"/>
    <property type="molecule type" value="Genomic_DNA"/>
</dbReference>
<reference evidence="7" key="4">
    <citation type="journal article" date="2012" name="Acta Crystallogr. F">
        <title>Structure of a periplasmic glucose-binding protein from Thermotoga maritima.</title>
        <authorList>
            <person name="Palani K."/>
            <person name="Kumaran D."/>
            <person name="Burley S.K."/>
            <person name="Swaminathan S."/>
        </authorList>
    </citation>
    <scope>X-RAY CRYSTALLOGRAPHY (2.40 ANGSTROMS) OF 33-334</scope>
</reference>
<keyword evidence="5" id="KW-1185">Reference proteome</keyword>
<evidence type="ECO:0000256" key="2">
    <source>
        <dbReference type="ARBA" id="ARBA00007639"/>
    </source>
</evidence>
<dbReference type="PIR" id="A72417">
    <property type="entry name" value="A72417"/>
</dbReference>
<dbReference type="OrthoDB" id="569491at2"/>
<dbReference type="GO" id="GO:0030246">
    <property type="term" value="F:carbohydrate binding"/>
    <property type="evidence" value="ECO:0000318"/>
    <property type="project" value="GO_Central"/>
</dbReference>
<organism evidence="4 5">
    <name type="scientific">Thermotoga maritima (strain ATCC 43589 / DSM 3109 / JCM 10099 / NBRC 100826 / MSB8)</name>
    <dbReference type="NCBI Taxonomy" id="243274"/>
    <lineage>
        <taxon>Bacteria</taxon>
        <taxon>Thermotogati</taxon>
        <taxon>Thermotogota</taxon>
        <taxon>Thermotogae</taxon>
        <taxon>Thermotogales</taxon>
        <taxon>Thermotogaceae</taxon>
        <taxon>Thermotoga</taxon>
    </lineage>
</organism>
<comment type="similarity">
    <text evidence="2">Belongs to the bacterial solute-binding protein 2 family.</text>
</comment>
<dbReference type="PDB" id="2H3H">
    <property type="method" value="X-ray"/>
    <property type="resolution" value="1.70 A"/>
    <property type="chains" value="A/B=32-335"/>
</dbReference>
<reference evidence="6" key="2">
    <citation type="journal article" date="2007" name="Protein Sci.">
        <title>Structure-based design of robust glucose biosensors using a Thermotoga maritima periplasmic glucose-binding protein.</title>
        <authorList>
            <person name="Tian Y."/>
            <person name="Cuneo M.J."/>
            <person name="Changela A."/>
            <person name="Hocker B."/>
            <person name="Beese L.S."/>
            <person name="Hellinga H.W."/>
        </authorList>
    </citation>
    <scope>X-RAY CRYSTALLOGRAPHY (1.70 ANGSTROMS) OF 32-335</scope>
</reference>
<evidence type="ECO:0007829" key="6">
    <source>
        <dbReference type="PDB" id="2H3H"/>
    </source>
</evidence>
<dbReference type="TCDB" id="3.A.1.2.18">
    <property type="family name" value="the atp-binding cassette (abc) superfamily"/>
</dbReference>
<reference evidence="4 5" key="1">
    <citation type="journal article" date="1999" name="Nature">
        <title>Evidence for lateral gene transfer between Archaea and Bacteria from genome sequence of Thermotoga maritima.</title>
        <authorList>
            <person name="Nelson K.E."/>
            <person name="Clayton R.A."/>
            <person name="Gill S.R."/>
            <person name="Gwinn M.L."/>
            <person name="Dodson R.J."/>
            <person name="Haft D.H."/>
            <person name="Hickey E.K."/>
            <person name="Peterson J.D."/>
            <person name="Nelson W.C."/>
            <person name="Ketchum K.A."/>
            <person name="McDonald L."/>
            <person name="Utterback T.R."/>
            <person name="Malek J.A."/>
            <person name="Linher K.D."/>
            <person name="Garrett M.M."/>
            <person name="Stewart A.M."/>
            <person name="Cotton M.D."/>
            <person name="Pratt M.S."/>
            <person name="Phillips C.A."/>
            <person name="Richardson D."/>
            <person name="Heidelberg J."/>
            <person name="Sutton G.G."/>
            <person name="Fleischmann R.D."/>
            <person name="White O."/>
            <person name="Salzberg S.L."/>
            <person name="Smith H.O."/>
            <person name="Venter J.C."/>
            <person name="Fraser C.M."/>
        </authorList>
    </citation>
    <scope>NUCLEOTIDE SEQUENCE [LARGE SCALE GENOMIC DNA]</scope>
    <source>
        <strain evidence="5">ATCC 43589 / DSM 3109 / JCM 10099 / NBRC 100826 / MSB8</strain>
    </source>
</reference>
<feature type="domain" description="Periplasmic binding protein" evidence="3">
    <location>
        <begin position="39"/>
        <end position="281"/>
    </location>
</feature>
<dbReference type="PDB" id="3C6Q">
    <property type="method" value="X-ray"/>
    <property type="resolution" value="2.30 A"/>
    <property type="chains" value="A/B/C/D=32-335"/>
</dbReference>
<dbReference type="GO" id="GO:0030288">
    <property type="term" value="C:outer membrane-bounded periplasmic space"/>
    <property type="evidence" value="ECO:0000318"/>
    <property type="project" value="GO_Central"/>
</dbReference>
<dbReference type="EvolutionaryTrace" id="Q9WXW9"/>
<evidence type="ECO:0007829" key="8">
    <source>
        <dbReference type="PDB" id="3C6Q"/>
    </source>
</evidence>
<dbReference type="PDB" id="2QVC">
    <property type="method" value="X-ray"/>
    <property type="resolution" value="2.40 A"/>
    <property type="chains" value="A/B/C/D=33-334"/>
</dbReference>
<dbReference type="AlphaFoldDB" id="Q9WXW9"/>
<accession>Q9WXW9</accession>
<evidence type="ECO:0000259" key="3">
    <source>
        <dbReference type="Pfam" id="PF13407"/>
    </source>
</evidence>
<dbReference type="PaxDb" id="243274-THEMA_04235"/>
<dbReference type="PDBsum" id="3C6Q"/>
<dbReference type="PDBsum" id="2QVC"/>